<protein>
    <recommendedName>
        <fullName evidence="1">cyclic-guanylate-specific phosphodiesterase</fullName>
        <ecNumber evidence="1">3.1.4.52</ecNumber>
    </recommendedName>
</protein>
<sequence length="859" mass="96580">MSDIERSVLEVQQEIHERIARHDPLEQTLDAIVDWVGIMMPRTLVAIMRFHPNTNSLRLLPNNRFSDDYFWAMQNVPVSEDAGTCGRAAFTNKLVITKSIQKDPSWSRYHNIAKAEEVHACWSTPILTSKRELMGTFAIYHHAPVTPTAETQRYLTLGAALVALAMLRHRDTQGLQAFSEHHQALFDNHPYGLYTFGLDGCFQSCNAAMERITGYTASHMHNLHFNLCVEPDYHAQTQAAFDRARNGEAITYETRGIHASGQLYFIDVTNFPVTIRGKIIGVYGICRDITDRKNQDAELRLLKRGIEASPNGIVMADARHPEMPMVYANPAFSEITGYTQSEIVGHSWHVLYGENTSPEAVEAIERGLRHQTEINVELINYRKDGTPFWNHLRVSPVFGDDSRCTHFIGTQQDVTRQKAQEAQITFQATHDLLTGLPNEASFKKTLHDALAANDERGSLVAMCLGLDGFKPINKELGHPVGDQILMTVGQRLTALIMPKVTVARLNGDEFGLLVPGYTYRNDVIQLAERILEHLAQPIDVNGQMVHISVSIGIACNGAHPGAPQELIQFSRLALERAKRQGRNIWQWYSSHKIEHSRNSVNLRHDLHAALNENQFEIYYQPLVDAVTGRMRSVEALVRWHHPARGMMISPGEFIPLAEQTGQIVPLGLWILRQACAEMADFNAHRERALPVAVNISSLQFIRDGFLDDVRRVLNETGIPPQLLELEVTESVLLDGTAPVIELMETLKTLGVRVALDDFGTGYSSLSYLRDLPVHKVKLDRSFVEKTATDQRVAAIVQGVITMAHHMDMIVVAEGIETREQQEDLARRHCDILQGYLFARPMPLAELKKLPDHLPVNTAK</sequence>
<dbReference type="InterPro" id="IPR052155">
    <property type="entry name" value="Biofilm_reg_signaling"/>
</dbReference>
<dbReference type="SUPFAM" id="SSF55785">
    <property type="entry name" value="PYP-like sensor domain (PAS domain)"/>
    <property type="match status" value="2"/>
</dbReference>
<dbReference type="PANTHER" id="PTHR44757:SF2">
    <property type="entry name" value="BIOFILM ARCHITECTURE MAINTENANCE PROTEIN MBAA"/>
    <property type="match status" value="1"/>
</dbReference>
<dbReference type="NCBIfam" id="TIGR00229">
    <property type="entry name" value="sensory_box"/>
    <property type="match status" value="2"/>
</dbReference>
<dbReference type="InterPro" id="IPR000700">
    <property type="entry name" value="PAS-assoc_C"/>
</dbReference>
<dbReference type="KEGG" id="mpq:ABA45_14120"/>
<dbReference type="CDD" id="cd01948">
    <property type="entry name" value="EAL"/>
    <property type="match status" value="1"/>
</dbReference>
<name>A0A0H4I6P8_9GAMM</name>
<dbReference type="InterPro" id="IPR035919">
    <property type="entry name" value="EAL_sf"/>
</dbReference>
<dbReference type="Pfam" id="PF13185">
    <property type="entry name" value="GAF_2"/>
    <property type="match status" value="1"/>
</dbReference>
<dbReference type="InterPro" id="IPR043128">
    <property type="entry name" value="Rev_trsase/Diguanyl_cyclase"/>
</dbReference>
<evidence type="ECO:0000256" key="1">
    <source>
        <dbReference type="ARBA" id="ARBA00012282"/>
    </source>
</evidence>
<dbReference type="PROSITE" id="PS50887">
    <property type="entry name" value="GGDEF"/>
    <property type="match status" value="1"/>
</dbReference>
<dbReference type="PROSITE" id="PS50112">
    <property type="entry name" value="PAS"/>
    <property type="match status" value="1"/>
</dbReference>
<dbReference type="Pfam" id="PF13426">
    <property type="entry name" value="PAS_9"/>
    <property type="match status" value="1"/>
</dbReference>
<dbReference type="InterPro" id="IPR000160">
    <property type="entry name" value="GGDEF_dom"/>
</dbReference>
<dbReference type="GO" id="GO:0016301">
    <property type="term" value="F:kinase activity"/>
    <property type="evidence" value="ECO:0007669"/>
    <property type="project" value="UniProtKB-KW"/>
</dbReference>
<dbReference type="SMART" id="SM00065">
    <property type="entry name" value="GAF"/>
    <property type="match status" value="1"/>
</dbReference>
<dbReference type="Gene3D" id="3.30.70.270">
    <property type="match status" value="1"/>
</dbReference>
<dbReference type="Gene3D" id="3.20.20.450">
    <property type="entry name" value="EAL domain"/>
    <property type="match status" value="1"/>
</dbReference>
<reference evidence="8 9" key="1">
    <citation type="submission" date="2015-05" db="EMBL/GenBank/DDBJ databases">
        <title>Complete genome of Marinobacter psychrophilus strain 20041T isolated from sea-ice of the Canadian Basin.</title>
        <authorList>
            <person name="Song L."/>
            <person name="Ren L."/>
            <person name="Yu Y."/>
            <person name="Wang X."/>
        </authorList>
    </citation>
    <scope>NUCLEOTIDE SEQUENCE [LARGE SCALE GENOMIC DNA]</scope>
    <source>
        <strain evidence="8 9">20041</strain>
    </source>
</reference>
<evidence type="ECO:0000313" key="8">
    <source>
        <dbReference type="EMBL" id="AKO53413.1"/>
    </source>
</evidence>
<dbReference type="FunFam" id="3.20.20.450:FF:000001">
    <property type="entry name" value="Cyclic di-GMP phosphodiesterase yahA"/>
    <property type="match status" value="1"/>
</dbReference>
<feature type="domain" description="PAC" evidence="5">
    <location>
        <begin position="250"/>
        <end position="301"/>
    </location>
</feature>
<evidence type="ECO:0000259" key="6">
    <source>
        <dbReference type="PROSITE" id="PS50883"/>
    </source>
</evidence>
<evidence type="ECO:0000256" key="2">
    <source>
        <dbReference type="ARBA" id="ARBA00022636"/>
    </source>
</evidence>
<evidence type="ECO:0000313" key="9">
    <source>
        <dbReference type="Proteomes" id="UP000036406"/>
    </source>
</evidence>
<dbReference type="EMBL" id="CP011494">
    <property type="protein sequence ID" value="AKO53413.1"/>
    <property type="molecule type" value="Genomic_DNA"/>
</dbReference>
<dbReference type="Gene3D" id="3.30.450.40">
    <property type="match status" value="1"/>
</dbReference>
<dbReference type="InterPro" id="IPR029016">
    <property type="entry name" value="GAF-like_dom_sf"/>
</dbReference>
<dbReference type="InterPro" id="IPR001633">
    <property type="entry name" value="EAL_dom"/>
</dbReference>
<dbReference type="SMART" id="SM00091">
    <property type="entry name" value="PAS"/>
    <property type="match status" value="2"/>
</dbReference>
<dbReference type="PATRIC" id="fig|330734.3.peg.2967"/>
<dbReference type="Pfam" id="PF08448">
    <property type="entry name" value="PAS_4"/>
    <property type="match status" value="1"/>
</dbReference>
<accession>A0A0H4I6P8</accession>
<dbReference type="CDD" id="cd01949">
    <property type="entry name" value="GGDEF"/>
    <property type="match status" value="1"/>
</dbReference>
<dbReference type="InterPro" id="IPR001610">
    <property type="entry name" value="PAC"/>
</dbReference>
<feature type="domain" description="PAC" evidence="5">
    <location>
        <begin position="372"/>
        <end position="426"/>
    </location>
</feature>
<dbReference type="InterPro" id="IPR000014">
    <property type="entry name" value="PAS"/>
</dbReference>
<keyword evidence="3" id="KW-0808">Transferase</keyword>
<proteinExistence type="predicted"/>
<dbReference type="SUPFAM" id="SSF55781">
    <property type="entry name" value="GAF domain-like"/>
    <property type="match status" value="1"/>
</dbReference>
<dbReference type="SMART" id="SM00086">
    <property type="entry name" value="PAC"/>
    <property type="match status" value="2"/>
</dbReference>
<feature type="domain" description="EAL" evidence="6">
    <location>
        <begin position="599"/>
        <end position="854"/>
    </location>
</feature>
<dbReference type="PROSITE" id="PS50113">
    <property type="entry name" value="PAC"/>
    <property type="match status" value="2"/>
</dbReference>
<dbReference type="CDD" id="cd00130">
    <property type="entry name" value="PAS"/>
    <property type="match status" value="2"/>
</dbReference>
<dbReference type="Pfam" id="PF00563">
    <property type="entry name" value="EAL"/>
    <property type="match status" value="1"/>
</dbReference>
<dbReference type="EC" id="3.1.4.52" evidence="1"/>
<dbReference type="InterPro" id="IPR035965">
    <property type="entry name" value="PAS-like_dom_sf"/>
</dbReference>
<keyword evidence="9" id="KW-1185">Reference proteome</keyword>
<gene>
    <name evidence="8" type="ORF">ABA45_14120</name>
</gene>
<evidence type="ECO:0000259" key="4">
    <source>
        <dbReference type="PROSITE" id="PS50112"/>
    </source>
</evidence>
<dbReference type="STRING" id="330734.ABA45_14120"/>
<dbReference type="InterPro" id="IPR013656">
    <property type="entry name" value="PAS_4"/>
</dbReference>
<dbReference type="PROSITE" id="PS50883">
    <property type="entry name" value="EAL"/>
    <property type="match status" value="1"/>
</dbReference>
<dbReference type="SMART" id="SM00052">
    <property type="entry name" value="EAL"/>
    <property type="match status" value="1"/>
</dbReference>
<evidence type="ECO:0000259" key="5">
    <source>
        <dbReference type="PROSITE" id="PS50113"/>
    </source>
</evidence>
<dbReference type="SMART" id="SM00267">
    <property type="entry name" value="GGDEF"/>
    <property type="match status" value="1"/>
</dbReference>
<dbReference type="AlphaFoldDB" id="A0A0H4I6P8"/>
<evidence type="ECO:0000256" key="3">
    <source>
        <dbReference type="ARBA" id="ARBA00022777"/>
    </source>
</evidence>
<dbReference type="NCBIfam" id="TIGR00254">
    <property type="entry name" value="GGDEF"/>
    <property type="match status" value="1"/>
</dbReference>
<dbReference type="InterPro" id="IPR029787">
    <property type="entry name" value="Nucleotide_cyclase"/>
</dbReference>
<dbReference type="RefSeq" id="WP_048387124.1">
    <property type="nucleotide sequence ID" value="NZ_CP011494.1"/>
</dbReference>
<keyword evidence="2" id="KW-0973">c-di-GMP</keyword>
<dbReference type="SUPFAM" id="SSF55073">
    <property type="entry name" value="Nucleotide cyclase"/>
    <property type="match status" value="1"/>
</dbReference>
<dbReference type="GO" id="GO:0071111">
    <property type="term" value="F:cyclic-guanylate-specific phosphodiesterase activity"/>
    <property type="evidence" value="ECO:0007669"/>
    <property type="project" value="UniProtKB-EC"/>
</dbReference>
<dbReference type="SUPFAM" id="SSF141868">
    <property type="entry name" value="EAL domain-like"/>
    <property type="match status" value="1"/>
</dbReference>
<evidence type="ECO:0000259" key="7">
    <source>
        <dbReference type="PROSITE" id="PS50887"/>
    </source>
</evidence>
<dbReference type="Gene3D" id="3.30.450.20">
    <property type="entry name" value="PAS domain"/>
    <property type="match status" value="2"/>
</dbReference>
<dbReference type="PANTHER" id="PTHR44757">
    <property type="entry name" value="DIGUANYLATE CYCLASE DGCP"/>
    <property type="match status" value="1"/>
</dbReference>
<dbReference type="Proteomes" id="UP000036406">
    <property type="component" value="Chromosome"/>
</dbReference>
<feature type="domain" description="GGDEF" evidence="7">
    <location>
        <begin position="457"/>
        <end position="590"/>
    </location>
</feature>
<dbReference type="Pfam" id="PF00990">
    <property type="entry name" value="GGDEF"/>
    <property type="match status" value="1"/>
</dbReference>
<organism evidence="8 9">
    <name type="scientific">Marinobacter psychrophilus</name>
    <dbReference type="NCBI Taxonomy" id="330734"/>
    <lineage>
        <taxon>Bacteria</taxon>
        <taxon>Pseudomonadati</taxon>
        <taxon>Pseudomonadota</taxon>
        <taxon>Gammaproteobacteria</taxon>
        <taxon>Pseudomonadales</taxon>
        <taxon>Marinobacteraceae</taxon>
        <taxon>Marinobacter</taxon>
    </lineage>
</organism>
<feature type="domain" description="PAS" evidence="4">
    <location>
        <begin position="298"/>
        <end position="375"/>
    </location>
</feature>
<keyword evidence="3" id="KW-0418">Kinase</keyword>
<dbReference type="InterPro" id="IPR003018">
    <property type="entry name" value="GAF"/>
</dbReference>